<proteinExistence type="predicted"/>
<dbReference type="Proteomes" id="UP001481413">
    <property type="component" value="Unassembled WGS sequence"/>
</dbReference>
<name>A0ABP9ZZ14_9GAMM</name>
<dbReference type="EMBL" id="BAABWH010000003">
    <property type="protein sequence ID" value="GAA6145392.1"/>
    <property type="molecule type" value="Genomic_DNA"/>
</dbReference>
<dbReference type="RefSeq" id="WP_353294345.1">
    <property type="nucleotide sequence ID" value="NZ_BAABWH010000003.1"/>
</dbReference>
<gene>
    <name evidence="1" type="ORF">NBRC116585_15100</name>
</gene>
<sequence length="236" mass="26656">MQATRLFSLLVKVVLGLGLNLLVVATATAEQVYIGLRNGPSDAFPVIYEVTPYRQLDVILRRGDWVKATDGRSSGWLQVDDLHLLETFPRDKLWKLVNETRPGPYRLEFSTSSLQSFSIGGLFPVFEQSLFARYSRAPKGDTSWSLVQAGWLNEFARPTDELTFSWSGAIGYAQDQQGSEFWSSEQEPVWAGILGVEAMWQADRYFELGARGEVATTLNNDMTTHRSVSLIWRLRL</sequence>
<accession>A0ABP9ZZ14</accession>
<protein>
    <recommendedName>
        <fullName evidence="3">SH3b domain-containing protein</fullName>
    </recommendedName>
</protein>
<keyword evidence="2" id="KW-1185">Reference proteome</keyword>
<comment type="caution">
    <text evidence="1">The sequence shown here is derived from an EMBL/GenBank/DDBJ whole genome shotgun (WGS) entry which is preliminary data.</text>
</comment>
<evidence type="ECO:0008006" key="3">
    <source>
        <dbReference type="Google" id="ProtNLM"/>
    </source>
</evidence>
<evidence type="ECO:0000313" key="1">
    <source>
        <dbReference type="EMBL" id="GAA6145392.1"/>
    </source>
</evidence>
<reference evidence="1 2" key="1">
    <citation type="submission" date="2024-04" db="EMBL/GenBank/DDBJ databases">
        <title>Draft genome sequence of Thalassolituus maritimus NBRC 116585.</title>
        <authorList>
            <person name="Miyakawa T."/>
            <person name="Kusuya Y."/>
            <person name="Miura T."/>
        </authorList>
    </citation>
    <scope>NUCLEOTIDE SEQUENCE [LARGE SCALE GENOMIC DNA]</scope>
    <source>
        <strain evidence="1 2">5NW40-0001</strain>
    </source>
</reference>
<evidence type="ECO:0000313" key="2">
    <source>
        <dbReference type="Proteomes" id="UP001481413"/>
    </source>
</evidence>
<organism evidence="1 2">
    <name type="scientific">Thalassolituus maritimus</name>
    <dbReference type="NCBI Taxonomy" id="484498"/>
    <lineage>
        <taxon>Bacteria</taxon>
        <taxon>Pseudomonadati</taxon>
        <taxon>Pseudomonadota</taxon>
        <taxon>Gammaproteobacteria</taxon>
        <taxon>Oceanospirillales</taxon>
        <taxon>Oceanospirillaceae</taxon>
        <taxon>Thalassolituus</taxon>
    </lineage>
</organism>